<comment type="caution">
    <text evidence="1">The sequence shown here is derived from an EMBL/GenBank/DDBJ whole genome shotgun (WGS) entry which is preliminary data.</text>
</comment>
<dbReference type="AlphaFoldDB" id="A0A916XMN6"/>
<dbReference type="EMBL" id="BMGG01000010">
    <property type="protein sequence ID" value="GGC87399.1"/>
    <property type="molecule type" value="Genomic_DNA"/>
</dbReference>
<proteinExistence type="predicted"/>
<accession>A0A916XMN6</accession>
<protein>
    <submittedName>
        <fullName evidence="1">Uncharacterized protein</fullName>
    </submittedName>
</protein>
<reference evidence="1" key="1">
    <citation type="journal article" date="2014" name="Int. J. Syst. Evol. Microbiol.">
        <title>Complete genome sequence of Corynebacterium casei LMG S-19264T (=DSM 44701T), isolated from a smear-ripened cheese.</title>
        <authorList>
            <consortium name="US DOE Joint Genome Institute (JGI-PGF)"/>
            <person name="Walter F."/>
            <person name="Albersmeier A."/>
            <person name="Kalinowski J."/>
            <person name="Ruckert C."/>
        </authorList>
    </citation>
    <scope>NUCLEOTIDE SEQUENCE</scope>
    <source>
        <strain evidence="1">CGMCC 1.12919</strain>
    </source>
</reference>
<evidence type="ECO:0000313" key="2">
    <source>
        <dbReference type="Proteomes" id="UP000637002"/>
    </source>
</evidence>
<evidence type="ECO:0000313" key="1">
    <source>
        <dbReference type="EMBL" id="GGC87399.1"/>
    </source>
</evidence>
<gene>
    <name evidence="1" type="ORF">GCM10010994_51720</name>
</gene>
<dbReference type="Proteomes" id="UP000637002">
    <property type="component" value="Unassembled WGS sequence"/>
</dbReference>
<sequence>MTVLWAPGGPADALERELSAPAEQLDRILRAAALVQIEDEAAEDMDAGARVAWRLRGRDVDRSVAITADTPGRPWKLENRRSTCPAAGSVNPMAWRSGAERLLFDGYRRSGSPS</sequence>
<name>A0A916XMN6_9HYPH</name>
<organism evidence="1 2">
    <name type="scientific">Chelatococcus reniformis</name>
    <dbReference type="NCBI Taxonomy" id="1494448"/>
    <lineage>
        <taxon>Bacteria</taxon>
        <taxon>Pseudomonadati</taxon>
        <taxon>Pseudomonadota</taxon>
        <taxon>Alphaproteobacteria</taxon>
        <taxon>Hyphomicrobiales</taxon>
        <taxon>Chelatococcaceae</taxon>
        <taxon>Chelatococcus</taxon>
    </lineage>
</organism>
<reference evidence="1" key="2">
    <citation type="submission" date="2020-09" db="EMBL/GenBank/DDBJ databases">
        <authorList>
            <person name="Sun Q."/>
            <person name="Zhou Y."/>
        </authorList>
    </citation>
    <scope>NUCLEOTIDE SEQUENCE</scope>
    <source>
        <strain evidence="1">CGMCC 1.12919</strain>
    </source>
</reference>
<keyword evidence="2" id="KW-1185">Reference proteome</keyword>